<feature type="signal peptide" evidence="1">
    <location>
        <begin position="1"/>
        <end position="30"/>
    </location>
</feature>
<dbReference type="EMBL" id="MTYJ01000135">
    <property type="protein sequence ID" value="OQV12849.1"/>
    <property type="molecule type" value="Genomic_DNA"/>
</dbReference>
<dbReference type="OrthoDB" id="10065602at2759"/>
<feature type="chain" id="PRO_5012529000" description="Secreted protein" evidence="1">
    <location>
        <begin position="31"/>
        <end position="177"/>
    </location>
</feature>
<keyword evidence="3" id="KW-1185">Reference proteome</keyword>
<organism evidence="2 3">
    <name type="scientific">Hypsibius exemplaris</name>
    <name type="common">Freshwater tardigrade</name>
    <dbReference type="NCBI Taxonomy" id="2072580"/>
    <lineage>
        <taxon>Eukaryota</taxon>
        <taxon>Metazoa</taxon>
        <taxon>Ecdysozoa</taxon>
        <taxon>Tardigrada</taxon>
        <taxon>Eutardigrada</taxon>
        <taxon>Parachela</taxon>
        <taxon>Hypsibioidea</taxon>
        <taxon>Hypsibiidae</taxon>
        <taxon>Hypsibius</taxon>
    </lineage>
</organism>
<proteinExistence type="predicted"/>
<accession>A0A1W0WCB3</accession>
<keyword evidence="1" id="KW-0732">Signal</keyword>
<comment type="caution">
    <text evidence="2">The sequence shown here is derived from an EMBL/GenBank/DDBJ whole genome shotgun (WGS) entry which is preliminary data.</text>
</comment>
<evidence type="ECO:0000313" key="3">
    <source>
        <dbReference type="Proteomes" id="UP000192578"/>
    </source>
</evidence>
<sequence length="177" mass="19009">MVPWFASGSMMANLASILLFSVALVQLARANSSGATGTERVKFFCTFTTDLSYTCKTDCQEGTVPRSQFPDDPNKKYSDMNCSTNVPTGGTKWAKQDGIINRDFDRAGKSVILATCAFYQDNSYECHGVADCGRGQAQGITHCAGGAPWRGDFEGTPQTGFRGKITAQAIHSPIMPG</sequence>
<dbReference type="AlphaFoldDB" id="A0A1W0WCB3"/>
<reference evidence="3" key="1">
    <citation type="submission" date="2017-01" db="EMBL/GenBank/DDBJ databases">
        <title>Comparative genomics of anhydrobiosis in the tardigrade Hypsibius dujardini.</title>
        <authorList>
            <person name="Yoshida Y."/>
            <person name="Koutsovoulos G."/>
            <person name="Laetsch D."/>
            <person name="Stevens L."/>
            <person name="Kumar S."/>
            <person name="Horikawa D."/>
            <person name="Ishino K."/>
            <person name="Komine S."/>
            <person name="Tomita M."/>
            <person name="Blaxter M."/>
            <person name="Arakawa K."/>
        </authorList>
    </citation>
    <scope>NUCLEOTIDE SEQUENCE [LARGE SCALE GENOMIC DNA]</scope>
    <source>
        <strain evidence="3">Z151</strain>
    </source>
</reference>
<name>A0A1W0WCB3_HYPEX</name>
<gene>
    <name evidence="2" type="ORF">BV898_12870</name>
</gene>
<dbReference type="Proteomes" id="UP000192578">
    <property type="component" value="Unassembled WGS sequence"/>
</dbReference>
<evidence type="ECO:0008006" key="4">
    <source>
        <dbReference type="Google" id="ProtNLM"/>
    </source>
</evidence>
<evidence type="ECO:0000313" key="2">
    <source>
        <dbReference type="EMBL" id="OQV12849.1"/>
    </source>
</evidence>
<evidence type="ECO:0000256" key="1">
    <source>
        <dbReference type="SAM" id="SignalP"/>
    </source>
</evidence>
<protein>
    <recommendedName>
        <fullName evidence="4">Secreted protein</fullName>
    </recommendedName>
</protein>